<feature type="transmembrane region" description="Helical" evidence="1">
    <location>
        <begin position="443"/>
        <end position="463"/>
    </location>
</feature>
<feature type="transmembrane region" description="Helical" evidence="1">
    <location>
        <begin position="411"/>
        <end position="431"/>
    </location>
</feature>
<name>A0A6A8G8K5_9EURY</name>
<keyword evidence="1" id="KW-0472">Membrane</keyword>
<feature type="transmembrane region" description="Helical" evidence="1">
    <location>
        <begin position="387"/>
        <end position="405"/>
    </location>
</feature>
<keyword evidence="3" id="KW-1185">Reference proteome</keyword>
<evidence type="ECO:0000256" key="1">
    <source>
        <dbReference type="SAM" id="Phobius"/>
    </source>
</evidence>
<dbReference type="RefSeq" id="WP_151112327.1">
    <property type="nucleotide sequence ID" value="NZ_WKJQ01000001.1"/>
</dbReference>
<dbReference type="AlphaFoldDB" id="A0A6A8G8K5"/>
<comment type="caution">
    <text evidence="2">The sequence shown here is derived from an EMBL/GenBank/DDBJ whole genome shotgun (WGS) entry which is preliminary data.</text>
</comment>
<reference evidence="2 3" key="1">
    <citation type="submission" date="2019-11" db="EMBL/GenBank/DDBJ databases">
        <title>Whole genome sequence of Haloferax sp. MBLA0078.</title>
        <authorList>
            <person name="Seo M.-J."/>
            <person name="Cho E.-S."/>
        </authorList>
    </citation>
    <scope>NUCLEOTIDE SEQUENCE [LARGE SCALE GENOMIC DNA]</scope>
    <source>
        <strain evidence="2 3">MBLA0078</strain>
    </source>
</reference>
<evidence type="ECO:0000313" key="3">
    <source>
        <dbReference type="Proteomes" id="UP000443423"/>
    </source>
</evidence>
<organism evidence="2 3">
    <name type="scientific">Haloferax marinum</name>
    <dbReference type="NCBI Taxonomy" id="2666143"/>
    <lineage>
        <taxon>Archaea</taxon>
        <taxon>Methanobacteriati</taxon>
        <taxon>Methanobacteriota</taxon>
        <taxon>Stenosarchaea group</taxon>
        <taxon>Halobacteria</taxon>
        <taxon>Halobacteriales</taxon>
        <taxon>Haloferacaceae</taxon>
        <taxon>Haloferax</taxon>
    </lineage>
</organism>
<evidence type="ECO:0000313" key="2">
    <source>
        <dbReference type="EMBL" id="MRW97217.1"/>
    </source>
</evidence>
<dbReference type="EMBL" id="WKJQ01000001">
    <property type="protein sequence ID" value="MRW97217.1"/>
    <property type="molecule type" value="Genomic_DNA"/>
</dbReference>
<sequence>MRKGRLGLVASGADGLVHLPLSFTVLKETRRKNTNAYTILRDALYVTNSCQQTLSQWDEPCPLDPAPGEDYCYLHLSPKKKDERQVREAVREYFSLDHPIIADAKIDTLELNDSLFQNMMYNDVKFVNCDIEVLRLSNWYDDASYDFKVSFIDCDIVDVQATEYEHHGELLFQDGKISELYFFDTRFHAPVRVNSPVTESGSVQYCTFEDVLQFGYDCSTLDGEKPIVVDNCSIYHLKGSSGIRQAPIILQEGSVASVEHIDFDRTGFKNTVLDGVDFAALENHIRQCETKLFEIENVSDWEQKPEFMRPILKKNTYQKARSAARDSGATSMASYFFRREKIYNRHNHAHRAREAESVLDKVRSIESWVANLVLGGMTGHGQIPRRVVLSSIGIILVFAGLFYVISPVEPYGSTIGYLILSIESFVTLVLSSQFTVDAESVRLAAEVEGFIGVFMAGLFIFTLTSSLQH</sequence>
<keyword evidence="1" id="KW-1133">Transmembrane helix</keyword>
<dbReference type="Proteomes" id="UP000443423">
    <property type="component" value="Unassembled WGS sequence"/>
</dbReference>
<accession>A0A6A8G8K5</accession>
<protein>
    <submittedName>
        <fullName evidence="2">Uncharacterized protein</fullName>
    </submittedName>
</protein>
<gene>
    <name evidence="2" type="ORF">GJR99_11625</name>
</gene>
<keyword evidence="1" id="KW-0812">Transmembrane</keyword>
<proteinExistence type="predicted"/>